<proteinExistence type="predicted"/>
<dbReference type="Proteomes" id="UP000280344">
    <property type="component" value="Chromosome"/>
</dbReference>
<evidence type="ECO:0000313" key="3">
    <source>
        <dbReference type="Proteomes" id="UP000280344"/>
    </source>
</evidence>
<protein>
    <submittedName>
        <fullName evidence="2">DUF3017 domain-containing protein</fullName>
    </submittedName>
</protein>
<name>A0A3S9PX44_9ACTO</name>
<keyword evidence="1" id="KW-0472">Membrane</keyword>
<accession>A0A3S9PX44</accession>
<keyword evidence="3" id="KW-1185">Reference proteome</keyword>
<dbReference type="InterPro" id="IPR021385">
    <property type="entry name" value="DUF3017"/>
</dbReference>
<dbReference type="EMBL" id="CP034593">
    <property type="protein sequence ID" value="AZQ76914.1"/>
    <property type="molecule type" value="Genomic_DNA"/>
</dbReference>
<feature type="transmembrane region" description="Helical" evidence="1">
    <location>
        <begin position="108"/>
        <end position="130"/>
    </location>
</feature>
<keyword evidence="1" id="KW-1133">Transmembrane helix</keyword>
<evidence type="ECO:0000313" key="2">
    <source>
        <dbReference type="EMBL" id="AZQ76914.1"/>
    </source>
</evidence>
<gene>
    <name evidence="2" type="ORF">EJ997_05770</name>
</gene>
<organism evidence="2 3">
    <name type="scientific">Flaviflexus ciconiae</name>
    <dbReference type="NCBI Taxonomy" id="2496867"/>
    <lineage>
        <taxon>Bacteria</taxon>
        <taxon>Bacillati</taxon>
        <taxon>Actinomycetota</taxon>
        <taxon>Actinomycetes</taxon>
        <taxon>Actinomycetales</taxon>
        <taxon>Actinomycetaceae</taxon>
        <taxon>Flaviflexus</taxon>
    </lineage>
</organism>
<sequence length="134" mass="14383">MPSLSIALKSPSYPRSRSSAAIRRPASPVPQIVIKFSSNRYSNRMGEKRVPAPALYGVMSVWIGIVVVLAFTAGPVLATRALAASMIGLALLRMCLPPGIVPDIRGRWWDSFTLAAFGIALASLSSWAAMIRVD</sequence>
<dbReference type="Pfam" id="PF11222">
    <property type="entry name" value="DUF3017"/>
    <property type="match status" value="1"/>
</dbReference>
<feature type="transmembrane region" description="Helical" evidence="1">
    <location>
        <begin position="50"/>
        <end position="71"/>
    </location>
</feature>
<evidence type="ECO:0000256" key="1">
    <source>
        <dbReference type="SAM" id="Phobius"/>
    </source>
</evidence>
<dbReference type="OrthoDB" id="3268058at2"/>
<dbReference type="AlphaFoldDB" id="A0A3S9PX44"/>
<dbReference type="KEGG" id="flh:EJ997_05770"/>
<reference evidence="2 3" key="1">
    <citation type="submission" date="2018-12" db="EMBL/GenBank/DDBJ databases">
        <title>Complete genome sequence of Flaviflexus sp. H23T48.</title>
        <authorList>
            <person name="Bae J.-W."/>
            <person name="Lee J.-Y."/>
        </authorList>
    </citation>
    <scope>NUCLEOTIDE SEQUENCE [LARGE SCALE GENOMIC DNA]</scope>
    <source>
        <strain evidence="2 3">H23T48</strain>
    </source>
</reference>
<keyword evidence="1" id="KW-0812">Transmembrane</keyword>